<organism evidence="10 11">
    <name type="scientific">Thermosyntropha lipolytica DSM 11003</name>
    <dbReference type="NCBI Taxonomy" id="1123382"/>
    <lineage>
        <taxon>Bacteria</taxon>
        <taxon>Bacillati</taxon>
        <taxon>Bacillota</taxon>
        <taxon>Clostridia</taxon>
        <taxon>Eubacteriales</taxon>
        <taxon>Syntrophomonadaceae</taxon>
        <taxon>Thermosyntropha</taxon>
    </lineage>
</organism>
<evidence type="ECO:0000313" key="11">
    <source>
        <dbReference type="Proteomes" id="UP000242329"/>
    </source>
</evidence>
<dbReference type="PANTHER" id="PTHR30269:SF37">
    <property type="entry name" value="MEMBRANE TRANSPORTER PROTEIN"/>
    <property type="match status" value="1"/>
</dbReference>
<evidence type="ECO:0000256" key="7">
    <source>
        <dbReference type="ARBA" id="ARBA00023136"/>
    </source>
</evidence>
<dbReference type="STRING" id="1123382.SAMN02745221_00605"/>
<evidence type="ECO:0000256" key="4">
    <source>
        <dbReference type="ARBA" id="ARBA00022475"/>
    </source>
</evidence>
<evidence type="ECO:0000256" key="1">
    <source>
        <dbReference type="ARBA" id="ARBA00004651"/>
    </source>
</evidence>
<dbReference type="Pfam" id="PF01925">
    <property type="entry name" value="TauE"/>
    <property type="match status" value="1"/>
</dbReference>
<dbReference type="InterPro" id="IPR052017">
    <property type="entry name" value="TSUP"/>
</dbReference>
<dbReference type="Pfam" id="PF06803">
    <property type="entry name" value="DUF1232"/>
    <property type="match status" value="1"/>
</dbReference>
<feature type="transmembrane region" description="Helical" evidence="8">
    <location>
        <begin position="34"/>
        <end position="54"/>
    </location>
</feature>
<keyword evidence="3" id="KW-0813">Transport</keyword>
<feature type="domain" description="DUF1232" evidence="9">
    <location>
        <begin position="36"/>
        <end position="72"/>
    </location>
</feature>
<keyword evidence="6 8" id="KW-1133">Transmembrane helix</keyword>
<protein>
    <recommendedName>
        <fullName evidence="8">Probable membrane transporter protein</fullName>
    </recommendedName>
</protein>
<feature type="transmembrane region" description="Helical" evidence="8">
    <location>
        <begin position="358"/>
        <end position="376"/>
    </location>
</feature>
<dbReference type="AlphaFoldDB" id="A0A1M5L945"/>
<keyword evidence="11" id="KW-1185">Reference proteome</keyword>
<feature type="transmembrane region" description="Helical" evidence="8">
    <location>
        <begin position="264"/>
        <end position="292"/>
    </location>
</feature>
<evidence type="ECO:0000256" key="5">
    <source>
        <dbReference type="ARBA" id="ARBA00022692"/>
    </source>
</evidence>
<feature type="transmembrane region" description="Helical" evidence="8">
    <location>
        <begin position="143"/>
        <end position="169"/>
    </location>
</feature>
<accession>A0A1M5L945</accession>
<evidence type="ECO:0000256" key="2">
    <source>
        <dbReference type="ARBA" id="ARBA00009142"/>
    </source>
</evidence>
<feature type="transmembrane region" description="Helical" evidence="8">
    <location>
        <begin position="105"/>
        <end position="123"/>
    </location>
</feature>
<dbReference type="InterPro" id="IPR010652">
    <property type="entry name" value="DUF1232"/>
</dbReference>
<dbReference type="RefSeq" id="WP_242938987.1">
    <property type="nucleotide sequence ID" value="NZ_FQWY01000007.1"/>
</dbReference>
<feature type="transmembrane region" description="Helical" evidence="8">
    <location>
        <begin position="209"/>
        <end position="228"/>
    </location>
</feature>
<dbReference type="InterPro" id="IPR002781">
    <property type="entry name" value="TM_pro_TauE-like"/>
</dbReference>
<evidence type="ECO:0000256" key="3">
    <source>
        <dbReference type="ARBA" id="ARBA00022448"/>
    </source>
</evidence>
<feature type="transmembrane region" description="Helical" evidence="8">
    <location>
        <begin position="324"/>
        <end position="346"/>
    </location>
</feature>
<reference evidence="11" key="1">
    <citation type="submission" date="2016-11" db="EMBL/GenBank/DDBJ databases">
        <authorList>
            <person name="Varghese N."/>
            <person name="Submissions S."/>
        </authorList>
    </citation>
    <scope>NUCLEOTIDE SEQUENCE [LARGE SCALE GENOMIC DNA]</scope>
    <source>
        <strain evidence="11">DSM 11003</strain>
    </source>
</reference>
<keyword evidence="4 8" id="KW-1003">Cell membrane</keyword>
<evidence type="ECO:0000259" key="9">
    <source>
        <dbReference type="Pfam" id="PF06803"/>
    </source>
</evidence>
<evidence type="ECO:0000256" key="6">
    <source>
        <dbReference type="ARBA" id="ARBA00022989"/>
    </source>
</evidence>
<gene>
    <name evidence="10" type="ORF">SAMN02745221_00605</name>
</gene>
<comment type="subcellular location">
    <subcellularLocation>
        <location evidence="1 8">Cell membrane</location>
        <topology evidence="1 8">Multi-pass membrane protein</topology>
    </subcellularLocation>
</comment>
<sequence>MKSLKRENIKEYKHELQTELLALYLASKRKDIPWYARLWLAVVIAYALSPVDLIPDFIPILGYIDDLILLPLGFALAIRLIPEEVMKECRREAASRLREKMPRNWTAGILIIGIWILLIFVIVKNIFALPLNGLLSKDEAIKYSLLFAGSFIAAAISGAAGFGGALLLLPLLTKTIGTALAVPVLTLAQLIGNLSRVFMGFNEIKWKPVLLFIAGALPAAWLGAWSFAVVDKHLITRIIGVSIIIFVILKYFNLLRFRPGNITLLAGGMLVGGLSGLVGSAGPLGAAIFLALNLPPVAYVASEAVTATVMHIVKTIAYQRYLDIGWQALGIGLFMGIAMVGGTWAGKKIIEKMPQETFVKFVGILLCLVGLQMAIWG</sequence>
<evidence type="ECO:0000256" key="8">
    <source>
        <dbReference type="RuleBase" id="RU363041"/>
    </source>
</evidence>
<evidence type="ECO:0000313" key="10">
    <source>
        <dbReference type="EMBL" id="SHG61622.1"/>
    </source>
</evidence>
<dbReference type="GO" id="GO:0005886">
    <property type="term" value="C:plasma membrane"/>
    <property type="evidence" value="ECO:0007669"/>
    <property type="project" value="UniProtKB-SubCell"/>
</dbReference>
<dbReference type="PANTHER" id="PTHR30269">
    <property type="entry name" value="TRANSMEMBRANE PROTEIN YFCA"/>
    <property type="match status" value="1"/>
</dbReference>
<keyword evidence="7 8" id="KW-0472">Membrane</keyword>
<comment type="similarity">
    <text evidence="2 8">Belongs to the 4-toluene sulfonate uptake permease (TSUP) (TC 2.A.102) family.</text>
</comment>
<keyword evidence="5 8" id="KW-0812">Transmembrane</keyword>
<proteinExistence type="inferred from homology"/>
<dbReference type="Proteomes" id="UP000242329">
    <property type="component" value="Unassembled WGS sequence"/>
</dbReference>
<name>A0A1M5L945_9FIRM</name>
<dbReference type="EMBL" id="FQWY01000007">
    <property type="protein sequence ID" value="SHG61622.1"/>
    <property type="molecule type" value="Genomic_DNA"/>
</dbReference>
<feature type="transmembrane region" description="Helical" evidence="8">
    <location>
        <begin position="234"/>
        <end position="252"/>
    </location>
</feature>